<comment type="PTM">
    <text evidence="8">4'-phosphopantetheine is transferred from CoA to a specific serine of apo-ACP by AcpS. This modification is essential for activity because fatty acids are bound in thioester linkage to the sulfhydryl of the prosthetic group.</text>
</comment>
<protein>
    <recommendedName>
        <fullName evidence="8">Acyl carrier protein</fullName>
        <shortName evidence="8">ACP</shortName>
    </recommendedName>
</protein>
<evidence type="ECO:0000256" key="2">
    <source>
        <dbReference type="ARBA" id="ARBA00022516"/>
    </source>
</evidence>
<comment type="pathway">
    <text evidence="8">Lipid metabolism; fatty acid biosynthesis.</text>
</comment>
<reference evidence="10 11" key="1">
    <citation type="submission" date="2015-12" db="EMBL/GenBank/DDBJ databases">
        <title>Phylogenomics in the description of a new species in the Pseudomonas syringae group.</title>
        <authorList>
            <person name="Busquets A."/>
            <person name="Gomila M."/>
            <person name="Beiki F."/>
            <person name="Rahimian H."/>
            <person name="Mulet M."/>
            <person name="Sanchez D."/>
            <person name="Garcia-Valdes E."/>
            <person name="Lalucat J."/>
        </authorList>
    </citation>
    <scope>NUCLEOTIDE SEQUENCE [LARGE SCALE GENOMIC DNA]</scope>
    <source>
        <strain evidence="10 11">S25</strain>
    </source>
</reference>
<dbReference type="PROSITE" id="PS50075">
    <property type="entry name" value="CARRIER"/>
    <property type="match status" value="1"/>
</dbReference>
<keyword evidence="3 8" id="KW-0597">Phosphoprotein</keyword>
<evidence type="ECO:0000259" key="9">
    <source>
        <dbReference type="PROSITE" id="PS50075"/>
    </source>
</evidence>
<evidence type="ECO:0000256" key="4">
    <source>
        <dbReference type="ARBA" id="ARBA00022832"/>
    </source>
</evidence>
<dbReference type="PANTHER" id="PTHR20863:SF76">
    <property type="entry name" value="CARRIER DOMAIN-CONTAINING PROTEIN"/>
    <property type="match status" value="1"/>
</dbReference>
<keyword evidence="4 8" id="KW-0276">Fatty acid metabolism</keyword>
<dbReference type="Gene3D" id="1.10.1200.10">
    <property type="entry name" value="ACP-like"/>
    <property type="match status" value="1"/>
</dbReference>
<dbReference type="Pfam" id="PF00550">
    <property type="entry name" value="PP-binding"/>
    <property type="match status" value="1"/>
</dbReference>
<comment type="pathway">
    <text evidence="7">Glycolipid biosynthesis; KDO(2)-lipid A biosynthesis.</text>
</comment>
<gene>
    <name evidence="8" type="primary">acpP</name>
    <name evidence="10" type="ORF">AUC61_25705</name>
</gene>
<evidence type="ECO:0000256" key="3">
    <source>
        <dbReference type="ARBA" id="ARBA00022553"/>
    </source>
</evidence>
<dbReference type="InterPro" id="IPR009081">
    <property type="entry name" value="PP-bd_ACP"/>
</dbReference>
<dbReference type="Proteomes" id="UP001320513">
    <property type="component" value="Unassembled WGS sequence"/>
</dbReference>
<evidence type="ECO:0000313" key="11">
    <source>
        <dbReference type="Proteomes" id="UP001320513"/>
    </source>
</evidence>
<evidence type="ECO:0000313" key="10">
    <source>
        <dbReference type="EMBL" id="MCI8212934.1"/>
    </source>
</evidence>
<keyword evidence="2 8" id="KW-0444">Lipid biosynthesis</keyword>
<keyword evidence="1 8" id="KW-0596">Phosphopantetheine</keyword>
<evidence type="ECO:0000256" key="1">
    <source>
        <dbReference type="ARBA" id="ARBA00022450"/>
    </source>
</evidence>
<keyword evidence="11" id="KW-1185">Reference proteome</keyword>
<evidence type="ECO:0000256" key="8">
    <source>
        <dbReference type="HAMAP-Rule" id="MF_01217"/>
    </source>
</evidence>
<name>A0ABS9ZQU1_9PSED</name>
<accession>A0ABS9ZQU1</accession>
<dbReference type="PROSITE" id="PS00012">
    <property type="entry name" value="PHOSPHOPANTETHEINE"/>
    <property type="match status" value="1"/>
</dbReference>
<proteinExistence type="inferred from homology"/>
<evidence type="ECO:0000256" key="6">
    <source>
        <dbReference type="ARBA" id="ARBA00023160"/>
    </source>
</evidence>
<evidence type="ECO:0000256" key="5">
    <source>
        <dbReference type="ARBA" id="ARBA00023098"/>
    </source>
</evidence>
<dbReference type="InterPro" id="IPR006162">
    <property type="entry name" value="Ppantetheine_attach_site"/>
</dbReference>
<dbReference type="InterPro" id="IPR003231">
    <property type="entry name" value="ACP"/>
</dbReference>
<comment type="function">
    <text evidence="8">Carrier of the growing fatty acid chain in fatty acid biosynthesis.</text>
</comment>
<dbReference type="HAMAP" id="MF_01217">
    <property type="entry name" value="Acyl_carrier"/>
    <property type="match status" value="1"/>
</dbReference>
<feature type="domain" description="Carrier" evidence="9">
    <location>
        <begin position="4"/>
        <end position="80"/>
    </location>
</feature>
<dbReference type="SUPFAM" id="SSF47336">
    <property type="entry name" value="ACP-like"/>
    <property type="match status" value="1"/>
</dbReference>
<comment type="similarity">
    <text evidence="8">Belongs to the acyl carrier protein (ACP) family.</text>
</comment>
<keyword evidence="8" id="KW-0963">Cytoplasm</keyword>
<comment type="caution">
    <text evidence="10">The sequence shown here is derived from an EMBL/GenBank/DDBJ whole genome shotgun (WGS) entry which is preliminary data.</text>
</comment>
<evidence type="ECO:0000256" key="7">
    <source>
        <dbReference type="ARBA" id="ARBA00024328"/>
    </source>
</evidence>
<keyword evidence="6 8" id="KW-0275">Fatty acid biosynthesis</keyword>
<organism evidence="10 11">
    <name type="scientific">Pseudomonas maioricensis</name>
    <dbReference type="NCBI Taxonomy" id="1766623"/>
    <lineage>
        <taxon>Bacteria</taxon>
        <taxon>Pseudomonadati</taxon>
        <taxon>Pseudomonadota</taxon>
        <taxon>Gammaproteobacteria</taxon>
        <taxon>Pseudomonadales</taxon>
        <taxon>Pseudomonadaceae</taxon>
        <taxon>Pseudomonas</taxon>
    </lineage>
</organism>
<sequence>MERSEISIKFKQIVADELETDVDVAELQDYKTFRTLGADSINVLNLVVEAEKEFDIQIPDEDVEKLDTIGKTIDYIQQKAK</sequence>
<feature type="modified residue" description="O-(pantetheine 4'-phosphoryl)serine" evidence="8">
    <location>
        <position position="40"/>
    </location>
</feature>
<dbReference type="PANTHER" id="PTHR20863">
    <property type="entry name" value="ACYL CARRIER PROTEIN"/>
    <property type="match status" value="1"/>
</dbReference>
<dbReference type="RefSeq" id="WP_243249101.1">
    <property type="nucleotide sequence ID" value="NZ_LOHG01000032.1"/>
</dbReference>
<dbReference type="EMBL" id="LOHG01000032">
    <property type="protein sequence ID" value="MCI8212934.1"/>
    <property type="molecule type" value="Genomic_DNA"/>
</dbReference>
<dbReference type="InterPro" id="IPR036736">
    <property type="entry name" value="ACP-like_sf"/>
</dbReference>
<keyword evidence="5 8" id="KW-0443">Lipid metabolism</keyword>
<comment type="subcellular location">
    <subcellularLocation>
        <location evidence="8">Cytoplasm</location>
    </subcellularLocation>
</comment>